<name>A0ABV8A615_9DEIO</name>
<evidence type="ECO:0000313" key="3">
    <source>
        <dbReference type="Proteomes" id="UP001595748"/>
    </source>
</evidence>
<keyword evidence="3" id="KW-1185">Reference proteome</keyword>
<dbReference type="SUPFAM" id="SSF159234">
    <property type="entry name" value="FomD-like"/>
    <property type="match status" value="1"/>
</dbReference>
<accession>A0ABV8A615</accession>
<feature type="domain" description="DUF402" evidence="1">
    <location>
        <begin position="38"/>
        <end position="144"/>
    </location>
</feature>
<evidence type="ECO:0000259" key="1">
    <source>
        <dbReference type="Pfam" id="PF04167"/>
    </source>
</evidence>
<protein>
    <submittedName>
        <fullName evidence="2">DUF402 domain-containing protein</fullName>
    </submittedName>
</protein>
<dbReference type="EMBL" id="JBHRZF010000091">
    <property type="protein sequence ID" value="MFC3860686.1"/>
    <property type="molecule type" value="Genomic_DNA"/>
</dbReference>
<dbReference type="PANTHER" id="PTHR41271:SF1">
    <property type="entry name" value="DUF402 DOMAIN-CONTAINING PROTEIN"/>
    <property type="match status" value="1"/>
</dbReference>
<dbReference type="RefSeq" id="WP_380076856.1">
    <property type="nucleotide sequence ID" value="NZ_JBHRZF010000091.1"/>
</dbReference>
<gene>
    <name evidence="2" type="ORF">ACFOPQ_07915</name>
</gene>
<reference evidence="3" key="1">
    <citation type="journal article" date="2019" name="Int. J. Syst. Evol. Microbiol.">
        <title>The Global Catalogue of Microorganisms (GCM) 10K type strain sequencing project: providing services to taxonomists for standard genome sequencing and annotation.</title>
        <authorList>
            <consortium name="The Broad Institute Genomics Platform"/>
            <consortium name="The Broad Institute Genome Sequencing Center for Infectious Disease"/>
            <person name="Wu L."/>
            <person name="Ma J."/>
        </authorList>
    </citation>
    <scope>NUCLEOTIDE SEQUENCE [LARGE SCALE GENOMIC DNA]</scope>
    <source>
        <strain evidence="3">CCTCC AB 2013263</strain>
    </source>
</reference>
<evidence type="ECO:0000313" key="2">
    <source>
        <dbReference type="EMBL" id="MFC3860686.1"/>
    </source>
</evidence>
<dbReference type="PANTHER" id="PTHR41271">
    <property type="entry name" value="DUF402 DOMAIN-CONTAINING PROTEIN"/>
    <property type="match status" value="1"/>
</dbReference>
<dbReference type="InterPro" id="IPR007295">
    <property type="entry name" value="DUF402"/>
</dbReference>
<dbReference type="Proteomes" id="UP001595748">
    <property type="component" value="Unassembled WGS sequence"/>
</dbReference>
<proteinExistence type="predicted"/>
<sequence length="160" mass="17936">MHVPGGVIVDYRAGEVLRPLDVGFRGRTLRILDTGYRWLHFAPIAEHHALTVQLNPQLRPLQIYVDICDGHGLDANGVPFTHDLYLDVLAVCDVQPDGSWHVTETEIIDARELDEALNLGKVTPEQFQLAWAEAKSVQQQLESNTLPALGIIQTYLRDHP</sequence>
<organism evidence="2 3">
    <name type="scientific">Deinococcus antarcticus</name>
    <dbReference type="NCBI Taxonomy" id="1298767"/>
    <lineage>
        <taxon>Bacteria</taxon>
        <taxon>Thermotogati</taxon>
        <taxon>Deinococcota</taxon>
        <taxon>Deinococci</taxon>
        <taxon>Deinococcales</taxon>
        <taxon>Deinococcaceae</taxon>
        <taxon>Deinococcus</taxon>
    </lineage>
</organism>
<dbReference type="InterPro" id="IPR035930">
    <property type="entry name" value="FomD-like_sf"/>
</dbReference>
<comment type="caution">
    <text evidence="2">The sequence shown here is derived from an EMBL/GenBank/DDBJ whole genome shotgun (WGS) entry which is preliminary data.</text>
</comment>
<dbReference type="Gene3D" id="2.40.380.10">
    <property type="entry name" value="FomD-like"/>
    <property type="match status" value="1"/>
</dbReference>
<dbReference type="Pfam" id="PF04167">
    <property type="entry name" value="DUF402"/>
    <property type="match status" value="1"/>
</dbReference>